<name>A0A4Y1ZV23_ARAVE</name>
<dbReference type="InterPro" id="IPR007588">
    <property type="entry name" value="Znf_FLYWCH"/>
</dbReference>
<dbReference type="Gene3D" id="2.20.25.240">
    <property type="match status" value="1"/>
</dbReference>
<keyword evidence="2" id="KW-0863">Zinc-finger</keyword>
<accession>A0A4Y1ZV23</accession>
<organism evidence="5 6">
    <name type="scientific">Araneus ventricosus</name>
    <name type="common">Orbweaver spider</name>
    <name type="synonym">Epeira ventricosa</name>
    <dbReference type="NCBI Taxonomy" id="182803"/>
    <lineage>
        <taxon>Eukaryota</taxon>
        <taxon>Metazoa</taxon>
        <taxon>Ecdysozoa</taxon>
        <taxon>Arthropoda</taxon>
        <taxon>Chelicerata</taxon>
        <taxon>Arachnida</taxon>
        <taxon>Araneae</taxon>
        <taxon>Araneomorphae</taxon>
        <taxon>Entelegynae</taxon>
        <taxon>Araneoidea</taxon>
        <taxon>Araneidae</taxon>
        <taxon>Araneus</taxon>
    </lineage>
</organism>
<dbReference type="OrthoDB" id="10029846at2759"/>
<dbReference type="EMBL" id="BGPR01228996">
    <property type="protein sequence ID" value="GBL68224.1"/>
    <property type="molecule type" value="Genomic_DNA"/>
</dbReference>
<evidence type="ECO:0000256" key="3">
    <source>
        <dbReference type="ARBA" id="ARBA00022833"/>
    </source>
</evidence>
<keyword evidence="1" id="KW-0479">Metal-binding</keyword>
<proteinExistence type="predicted"/>
<evidence type="ECO:0000256" key="1">
    <source>
        <dbReference type="ARBA" id="ARBA00022723"/>
    </source>
</evidence>
<protein>
    <recommendedName>
        <fullName evidence="4">FLYWCH-type domain-containing protein</fullName>
    </recommendedName>
</protein>
<comment type="caution">
    <text evidence="5">The sequence shown here is derived from an EMBL/GenBank/DDBJ whole genome shotgun (WGS) entry which is preliminary data.</text>
</comment>
<evidence type="ECO:0000256" key="2">
    <source>
        <dbReference type="ARBA" id="ARBA00022771"/>
    </source>
</evidence>
<keyword evidence="6" id="KW-1185">Reference proteome</keyword>
<gene>
    <name evidence="5" type="ORF">AVEN_16042_1</name>
</gene>
<reference evidence="5 6" key="1">
    <citation type="journal article" date="2019" name="Sci. Rep.">
        <title>Orb-weaving spider Araneus ventricosus genome elucidates the spidroin gene catalogue.</title>
        <authorList>
            <person name="Kono N."/>
            <person name="Nakamura H."/>
            <person name="Ohtoshi R."/>
            <person name="Moran D.A.P."/>
            <person name="Shinohara A."/>
            <person name="Yoshida Y."/>
            <person name="Fujiwara M."/>
            <person name="Mori M."/>
            <person name="Tomita M."/>
            <person name="Arakawa K."/>
        </authorList>
    </citation>
    <scope>NUCLEOTIDE SEQUENCE [LARGE SCALE GENOMIC DNA]</scope>
</reference>
<evidence type="ECO:0000313" key="5">
    <source>
        <dbReference type="EMBL" id="GBL68224.1"/>
    </source>
</evidence>
<keyword evidence="3" id="KW-0862">Zinc</keyword>
<dbReference type="Pfam" id="PF04500">
    <property type="entry name" value="FLYWCH"/>
    <property type="match status" value="1"/>
</dbReference>
<dbReference type="Proteomes" id="UP000499080">
    <property type="component" value="Unassembled WGS sequence"/>
</dbReference>
<evidence type="ECO:0000313" key="6">
    <source>
        <dbReference type="Proteomes" id="UP000499080"/>
    </source>
</evidence>
<sequence length="101" mass="11586">MATLEETDTSKGNSSSIYDGYQYRKHRINKDNVISWLCLKERTENCRGTLKSKNGIVLNVSNHVCKPDIAEIEVKKRMSGKIKNRGQRNTQYLSRRNAAII</sequence>
<evidence type="ECO:0000259" key="4">
    <source>
        <dbReference type="Pfam" id="PF04500"/>
    </source>
</evidence>
<dbReference type="AlphaFoldDB" id="A0A4Y1ZV23"/>
<dbReference type="GO" id="GO:0008270">
    <property type="term" value="F:zinc ion binding"/>
    <property type="evidence" value="ECO:0007669"/>
    <property type="project" value="UniProtKB-KW"/>
</dbReference>
<feature type="domain" description="FLYWCH-type" evidence="4">
    <location>
        <begin position="9"/>
        <end position="63"/>
    </location>
</feature>